<sequence>MLVICEECAKKYNIDETRMKGDRARFTCRQCGHLIIVEKPAPRKTTPPGPKPRPAARGENDRAEQKNKNDKEQDSGTMPRDSSAAPEAAKDDKSRAVPANRGRGMPISVYLLLALFVGVLSISSALAYISMQYIPQLVNEQVGLRTAAIAMAFKGSITKPLLIRNYLQVNKEAERISRLPGVAYAAVVNDRGVVVAGFFSDPGRFSPEFAASIRKKGFPKGIIGQNRLKKGQQQQDAELLIGGQRIHDQVLALDETGGEIHVGIYGADIDRTIRKALLSSSSLSLLGLILGSGILIFLLLARAISRPLQELTEVVNRISLGEVDLVVQPRGPREVRELALAFERMRYSIKAAIERLRSR</sequence>
<evidence type="ECO:0000256" key="7">
    <source>
        <dbReference type="SAM" id="MobiDB-lite"/>
    </source>
</evidence>
<feature type="domain" description="HAMP" evidence="9">
    <location>
        <begin position="302"/>
        <end position="354"/>
    </location>
</feature>
<dbReference type="EMBL" id="AP024233">
    <property type="protein sequence ID" value="BCO09070.1"/>
    <property type="molecule type" value="Genomic_DNA"/>
</dbReference>
<comment type="catalytic activity">
    <reaction evidence="1">
        <text>ATP + protein L-histidine = ADP + protein N-phospho-L-histidine.</text>
        <dbReference type="EC" id="2.7.13.3"/>
    </reaction>
</comment>
<name>A0A915XID9_9BACT</name>
<feature type="region of interest" description="Disordered" evidence="7">
    <location>
        <begin position="39"/>
        <end position="99"/>
    </location>
</feature>
<proteinExistence type="predicted"/>
<accession>A0A915XID9</accession>
<evidence type="ECO:0000313" key="10">
    <source>
        <dbReference type="EMBL" id="BCO09070.1"/>
    </source>
</evidence>
<dbReference type="InterPro" id="IPR050428">
    <property type="entry name" value="TCS_sensor_his_kinase"/>
</dbReference>
<keyword evidence="11" id="KW-1185">Reference proteome</keyword>
<dbReference type="RefSeq" id="WP_267928946.1">
    <property type="nucleotide sequence ID" value="NZ_AP024233.1"/>
</dbReference>
<dbReference type="EC" id="2.7.13.3" evidence="2"/>
<evidence type="ECO:0000256" key="3">
    <source>
        <dbReference type="ARBA" id="ARBA00022553"/>
    </source>
</evidence>
<dbReference type="InterPro" id="IPR011723">
    <property type="entry name" value="Znf/thioredoxin_put"/>
</dbReference>
<evidence type="ECO:0000256" key="1">
    <source>
        <dbReference type="ARBA" id="ARBA00000085"/>
    </source>
</evidence>
<dbReference type="GO" id="GO:0016020">
    <property type="term" value="C:membrane"/>
    <property type="evidence" value="ECO:0007669"/>
    <property type="project" value="InterPro"/>
</dbReference>
<dbReference type="GO" id="GO:0004673">
    <property type="term" value="F:protein histidine kinase activity"/>
    <property type="evidence" value="ECO:0007669"/>
    <property type="project" value="UniProtKB-EC"/>
</dbReference>
<evidence type="ECO:0000256" key="4">
    <source>
        <dbReference type="ARBA" id="ARBA00022679"/>
    </source>
</evidence>
<dbReference type="Pfam" id="PF00672">
    <property type="entry name" value="HAMP"/>
    <property type="match status" value="1"/>
</dbReference>
<dbReference type="InterPro" id="IPR003660">
    <property type="entry name" value="HAMP_dom"/>
</dbReference>
<dbReference type="Pfam" id="PF13717">
    <property type="entry name" value="Zn_ribbon_4"/>
    <property type="match status" value="1"/>
</dbReference>
<dbReference type="PANTHER" id="PTHR45436">
    <property type="entry name" value="SENSOR HISTIDINE KINASE YKOH"/>
    <property type="match status" value="1"/>
</dbReference>
<evidence type="ECO:0000256" key="5">
    <source>
        <dbReference type="ARBA" id="ARBA00022777"/>
    </source>
</evidence>
<evidence type="ECO:0000256" key="8">
    <source>
        <dbReference type="SAM" id="Phobius"/>
    </source>
</evidence>
<dbReference type="AlphaFoldDB" id="A0A915XID9"/>
<dbReference type="SUPFAM" id="SSF158472">
    <property type="entry name" value="HAMP domain-like"/>
    <property type="match status" value="1"/>
</dbReference>
<dbReference type="KEGG" id="ddu:GF1_14460"/>
<keyword evidence="4" id="KW-0808">Transferase</keyword>
<dbReference type="Gene3D" id="6.10.340.10">
    <property type="match status" value="1"/>
</dbReference>
<keyword evidence="8" id="KW-0812">Transmembrane</keyword>
<dbReference type="CDD" id="cd06225">
    <property type="entry name" value="HAMP"/>
    <property type="match status" value="1"/>
</dbReference>
<evidence type="ECO:0000256" key="6">
    <source>
        <dbReference type="ARBA" id="ARBA00023012"/>
    </source>
</evidence>
<evidence type="ECO:0000313" key="11">
    <source>
        <dbReference type="Proteomes" id="UP001063350"/>
    </source>
</evidence>
<evidence type="ECO:0000259" key="9">
    <source>
        <dbReference type="PROSITE" id="PS50885"/>
    </source>
</evidence>
<keyword evidence="8" id="KW-0472">Membrane</keyword>
<dbReference type="PROSITE" id="PS50885">
    <property type="entry name" value="HAMP"/>
    <property type="match status" value="1"/>
</dbReference>
<feature type="compositionally biased region" description="Basic and acidic residues" evidence="7">
    <location>
        <begin position="56"/>
        <end position="74"/>
    </location>
</feature>
<protein>
    <recommendedName>
        <fullName evidence="2">histidine kinase</fullName>
        <ecNumber evidence="2">2.7.13.3</ecNumber>
    </recommendedName>
</protein>
<keyword evidence="3" id="KW-0597">Phosphoprotein</keyword>
<feature type="transmembrane region" description="Helical" evidence="8">
    <location>
        <begin position="109"/>
        <end position="131"/>
    </location>
</feature>
<keyword evidence="6" id="KW-0902">Two-component regulatory system</keyword>
<evidence type="ECO:0000256" key="2">
    <source>
        <dbReference type="ARBA" id="ARBA00012438"/>
    </source>
</evidence>
<dbReference type="SMART" id="SM00304">
    <property type="entry name" value="HAMP"/>
    <property type="match status" value="1"/>
</dbReference>
<dbReference type="PANTHER" id="PTHR45436:SF5">
    <property type="entry name" value="SENSOR HISTIDINE KINASE TRCS"/>
    <property type="match status" value="1"/>
</dbReference>
<keyword evidence="5" id="KW-0418">Kinase</keyword>
<keyword evidence="8" id="KW-1133">Transmembrane helix</keyword>
<dbReference type="Proteomes" id="UP001063350">
    <property type="component" value="Chromosome"/>
</dbReference>
<reference evidence="10" key="1">
    <citation type="submission" date="2020-12" db="EMBL/GenBank/DDBJ databases">
        <title>Desulfobium dissulfuricans gen. nov., sp. nov., a novel mesophilic, sulfate-reducing bacterium isolated from a deep-sea hydrothermal vent.</title>
        <authorList>
            <person name="Hashimoto Y."/>
            <person name="Tame A."/>
            <person name="Sawayama S."/>
            <person name="Miyazaki J."/>
            <person name="Takai K."/>
            <person name="Nakagawa S."/>
        </authorList>
    </citation>
    <scope>NUCLEOTIDE SEQUENCE</scope>
    <source>
        <strain evidence="10">GF1</strain>
    </source>
</reference>
<dbReference type="GO" id="GO:0000160">
    <property type="term" value="P:phosphorelay signal transduction system"/>
    <property type="evidence" value="ECO:0007669"/>
    <property type="project" value="UniProtKB-KW"/>
</dbReference>
<organism evidence="10 11">
    <name type="scientific">Desulfolithobacter dissulfuricans</name>
    <dbReference type="NCBI Taxonomy" id="2795293"/>
    <lineage>
        <taxon>Bacteria</taxon>
        <taxon>Pseudomonadati</taxon>
        <taxon>Thermodesulfobacteriota</taxon>
        <taxon>Desulfobulbia</taxon>
        <taxon>Desulfobulbales</taxon>
        <taxon>Desulfobulbaceae</taxon>
        <taxon>Desulfolithobacter</taxon>
    </lineage>
</organism>
<feature type="transmembrane region" description="Helical" evidence="8">
    <location>
        <begin position="283"/>
        <end position="301"/>
    </location>
</feature>
<gene>
    <name evidence="10" type="ORF">GF1_14460</name>
</gene>